<protein>
    <submittedName>
        <fullName evidence="1">Uncharacterized protein</fullName>
    </submittedName>
</protein>
<evidence type="ECO:0000313" key="2">
    <source>
        <dbReference type="Proteomes" id="UP000183952"/>
    </source>
</evidence>
<dbReference type="EMBL" id="FRAD01000005">
    <property type="protein sequence ID" value="SHJ64788.1"/>
    <property type="molecule type" value="Genomic_DNA"/>
</dbReference>
<dbReference type="RefSeq" id="WP_072902132.1">
    <property type="nucleotide sequence ID" value="NZ_FRAD01000005.1"/>
</dbReference>
<dbReference type="OrthoDB" id="9875340at2"/>
<dbReference type="Proteomes" id="UP000183952">
    <property type="component" value="Unassembled WGS sequence"/>
</dbReference>
<dbReference type="AlphaFoldDB" id="A0A1M6L0Q9"/>
<sequence>MVLDLTVFNQETFDIKFSETETLHIKKADEELAIKLVAYSMDSADTDIKDVINNVNILIKEILNHNTDNKKFTKADIDKMQFNVKIEILRQYTEFIYNIQNNPN</sequence>
<keyword evidence="2" id="KW-1185">Reference proteome</keyword>
<dbReference type="STRING" id="1121331.SAMN02745248_00579"/>
<reference evidence="1 2" key="1">
    <citation type="submission" date="2016-11" db="EMBL/GenBank/DDBJ databases">
        <authorList>
            <person name="Jaros S."/>
            <person name="Januszkiewicz K."/>
            <person name="Wedrychowicz H."/>
        </authorList>
    </citation>
    <scope>NUCLEOTIDE SEQUENCE [LARGE SCALE GENOMIC DNA]</scope>
    <source>
        <strain evidence="1 2">DSM 3090</strain>
    </source>
</reference>
<gene>
    <name evidence="1" type="ORF">SAMN02745248_00579</name>
</gene>
<organism evidence="1 2">
    <name type="scientific">Hathewaya proteolytica DSM 3090</name>
    <dbReference type="NCBI Taxonomy" id="1121331"/>
    <lineage>
        <taxon>Bacteria</taxon>
        <taxon>Bacillati</taxon>
        <taxon>Bacillota</taxon>
        <taxon>Clostridia</taxon>
        <taxon>Eubacteriales</taxon>
        <taxon>Clostridiaceae</taxon>
        <taxon>Hathewaya</taxon>
    </lineage>
</organism>
<proteinExistence type="predicted"/>
<name>A0A1M6L0Q9_9CLOT</name>
<evidence type="ECO:0000313" key="1">
    <source>
        <dbReference type="EMBL" id="SHJ64788.1"/>
    </source>
</evidence>
<accession>A0A1M6L0Q9</accession>